<dbReference type="GO" id="GO:0006260">
    <property type="term" value="P:DNA replication"/>
    <property type="evidence" value="ECO:0007669"/>
    <property type="project" value="UniProtKB-KW"/>
</dbReference>
<evidence type="ECO:0000256" key="3">
    <source>
        <dbReference type="ARBA" id="ARBA00022695"/>
    </source>
</evidence>
<organism evidence="11">
    <name type="scientific">Siphoviridae sp. cttFh17</name>
    <dbReference type="NCBI Taxonomy" id="2826491"/>
    <lineage>
        <taxon>Viruses</taxon>
        <taxon>Duplodnaviria</taxon>
        <taxon>Heunggongvirae</taxon>
        <taxon>Uroviricota</taxon>
        <taxon>Caudoviricetes</taxon>
    </lineage>
</organism>
<dbReference type="PANTHER" id="PTHR32294">
    <property type="entry name" value="DNA POLYMERASE III SUBUNIT ALPHA"/>
    <property type="match status" value="1"/>
</dbReference>
<proteinExistence type="predicted"/>
<evidence type="ECO:0000259" key="9">
    <source>
        <dbReference type="Pfam" id="PF14579"/>
    </source>
</evidence>
<comment type="catalytic activity">
    <reaction evidence="6">
        <text>DNA(n) + a 2'-deoxyribonucleoside 5'-triphosphate = DNA(n+1) + diphosphate</text>
        <dbReference type="Rhea" id="RHEA:22508"/>
        <dbReference type="Rhea" id="RHEA-COMP:17339"/>
        <dbReference type="Rhea" id="RHEA-COMP:17340"/>
        <dbReference type="ChEBI" id="CHEBI:33019"/>
        <dbReference type="ChEBI" id="CHEBI:61560"/>
        <dbReference type="ChEBI" id="CHEBI:173112"/>
        <dbReference type="EC" id="2.7.7.7"/>
    </reaction>
</comment>
<keyword evidence="5" id="KW-0239">DNA-directed DNA polymerase</keyword>
<dbReference type="EC" id="2.7.7.7" evidence="1"/>
<dbReference type="PANTHER" id="PTHR32294:SF0">
    <property type="entry name" value="DNA POLYMERASE III SUBUNIT ALPHA"/>
    <property type="match status" value="1"/>
</dbReference>
<keyword evidence="2" id="KW-0808">Transferase</keyword>
<dbReference type="InterPro" id="IPR011708">
    <property type="entry name" value="DNA_pol3_alpha_NTPase_dom"/>
</dbReference>
<feature type="domain" description="DNA polymerase helix-hairpin-helix motif" evidence="9">
    <location>
        <begin position="902"/>
        <end position="988"/>
    </location>
</feature>
<evidence type="ECO:0000256" key="2">
    <source>
        <dbReference type="ARBA" id="ARBA00022679"/>
    </source>
</evidence>
<evidence type="ECO:0000256" key="5">
    <source>
        <dbReference type="ARBA" id="ARBA00022932"/>
    </source>
</evidence>
<dbReference type="Gene3D" id="3.20.20.140">
    <property type="entry name" value="Metal-dependent hydrolases"/>
    <property type="match status" value="1"/>
</dbReference>
<feature type="domain" description="PHP" evidence="7">
    <location>
        <begin position="15"/>
        <end position="207"/>
    </location>
</feature>
<dbReference type="GO" id="GO:0008408">
    <property type="term" value="F:3'-5' exonuclease activity"/>
    <property type="evidence" value="ECO:0007669"/>
    <property type="project" value="InterPro"/>
</dbReference>
<protein>
    <recommendedName>
        <fullName evidence="1">DNA-directed DNA polymerase</fullName>
        <ecNumber evidence="1">2.7.7.7</ecNumber>
    </recommendedName>
</protein>
<dbReference type="InterPro" id="IPR004013">
    <property type="entry name" value="PHP_dom"/>
</dbReference>
<keyword evidence="3" id="KW-0548">Nucleotidyltransferase</keyword>
<feature type="domain" description="Bacterial DNA polymerase III alpha subunit NTPase" evidence="8">
    <location>
        <begin position="374"/>
        <end position="620"/>
    </location>
</feature>
<evidence type="ECO:0000259" key="8">
    <source>
        <dbReference type="Pfam" id="PF07733"/>
    </source>
</evidence>
<accession>A0A8S5NHI2</accession>
<evidence type="ECO:0000259" key="10">
    <source>
        <dbReference type="Pfam" id="PF17657"/>
    </source>
</evidence>
<sequence length="1312" mass="151358">MSFFGVHNHSAEGSNLRLRDSINKVPEMIEYAHSLGHAGICFTEHESITSSLDALKYYDSHKNLEGWENFKVVLGNEIYLCTEDVTAENKFNNRYPHFILVALNAHGHQGIRELSTKAWTKNSFMHVMMRVPTYYSDLEEMMANYKGDIIGSSACLGGALPHRLLQFQDLERANPKEYEKIWQSCKNWIAYMNEIFGEGYFFLELQPSHMMEQIYVNHKLIQLSKETGTPYIITTDAHYLKKEDRQIHKIFLESQEGDREVDDFYSTTYIMSEEEIHEYMDEYYGHDVVQKGLDNTMLIYEKAEYYKLTKDLDIPYIPLNTSEPNKELYKKFKNQIPLLSEFYHSEYDCDRHLVRDIVAYIDTDPYYQTDEAYEKINECLHYIKDSSEKMKVRWSKYLLQIAIDVQIAWSAGTLVGAGRGSGVGFCLLNILGITQINPLREKTKTYPWRFLNPERASVLDIDIDICGSKREAVIQAMKDTYGEDRVSKVMTLSTEKSRSAILTAARGLKIDNDIAQYISSLIVADRGQLRTLSQMYYGDDDNPPVQEFVTEMNKYPELWEAAQKIEGLVNGVGSHAGGIILVDRPFTDTTALMKTNSGDVITQFDLHMCEDCSLIKVDLLCIDALDKMQAELELLLENNVIEWQGSLKATYEKYIGVYTLERNAKDMWEMLWNHKVMSFFQMEKESGVQAVALAKPASVDELATINSVLRLMAQEKGAETPLQKYARFRENIQYWYDEMTEYGLTQEEQDILKDIIGVSFGICEAQEYLVLLTMHPKIGGFSLAWGDRLRKAVAKKKPKEFLQLQEEFFANAEEKHLSKNLTNYVWNVLICTQRGYGFNKSHTLAYSIIGLQELNLCYKYSPIYWQTANLIVDSGAVDENAGDSTNYGKMAIAIAAVQKENVKVELPLINSADFGFKADVENNRIIFGLKGINGIGDDIVQAIIQNRPFNSMEDFAHKMLDTKLITKSKMVQLIKAGCFTELYSSDRKETMRWYLKNYAFTPSDKITMQQFAKMTELGIIPESLDLAKRMVNFKKYVLDDEGLYEKHIDEGKKVPKRGYHDGYYILDNNSQPFFKEHFTEDSVIKIKGEYYIVSEKLFTKEVDKYIQPLKDWFDNTDTLDLYNEALFKTVWNQYADGTLPSWSMQALSFYDGEHELENINEELYGIVNFFDLPEEPEPYDYYTRYIDGSPKKMPKFKISRIAGTVINADNLHCMVTLLTKYGAVHVKFNKGHYAFYNKQISAKLDPNSDKKTVLERSWLSRGSKIVVAGIRRDDSFRPMIYKDTIYQHTVNKVQEIHSDGTLLLQSERTKVD</sequence>
<reference evidence="11" key="1">
    <citation type="journal article" date="2021" name="Proc. Natl. Acad. Sci. U.S.A.">
        <title>A Catalog of Tens of Thousands of Viruses from Human Metagenomes Reveals Hidden Associations with Chronic Diseases.</title>
        <authorList>
            <person name="Tisza M.J."/>
            <person name="Buck C.B."/>
        </authorList>
    </citation>
    <scope>NUCLEOTIDE SEQUENCE</scope>
    <source>
        <strain evidence="11">CttFh17</strain>
    </source>
</reference>
<dbReference type="InterPro" id="IPR004805">
    <property type="entry name" value="DnaE2/DnaE/PolC"/>
</dbReference>
<feature type="domain" description="DNA polymerase III alpha subunit finger" evidence="10">
    <location>
        <begin position="647"/>
        <end position="815"/>
    </location>
</feature>
<dbReference type="Gene3D" id="1.10.150.870">
    <property type="match status" value="1"/>
</dbReference>
<keyword evidence="4" id="KW-0235">DNA replication</keyword>
<dbReference type="Pfam" id="PF02811">
    <property type="entry name" value="PHP"/>
    <property type="match status" value="1"/>
</dbReference>
<name>A0A8S5NHI2_9CAUD</name>
<evidence type="ECO:0000256" key="4">
    <source>
        <dbReference type="ARBA" id="ARBA00022705"/>
    </source>
</evidence>
<dbReference type="SUPFAM" id="SSF89550">
    <property type="entry name" value="PHP domain-like"/>
    <property type="match status" value="1"/>
</dbReference>
<evidence type="ECO:0000256" key="6">
    <source>
        <dbReference type="ARBA" id="ARBA00049244"/>
    </source>
</evidence>
<dbReference type="EMBL" id="BK015176">
    <property type="protein sequence ID" value="DAD94277.1"/>
    <property type="molecule type" value="Genomic_DNA"/>
</dbReference>
<dbReference type="InterPro" id="IPR029460">
    <property type="entry name" value="DNAPol_HHH"/>
</dbReference>
<dbReference type="Pfam" id="PF17657">
    <property type="entry name" value="DNA_pol3_finger"/>
    <property type="match status" value="1"/>
</dbReference>
<dbReference type="NCBIfam" id="TIGR00594">
    <property type="entry name" value="polc"/>
    <property type="match status" value="1"/>
</dbReference>
<dbReference type="InterPro" id="IPR040982">
    <property type="entry name" value="DNA_pol3_finger"/>
</dbReference>
<dbReference type="GO" id="GO:0003887">
    <property type="term" value="F:DNA-directed DNA polymerase activity"/>
    <property type="evidence" value="ECO:0007669"/>
    <property type="project" value="UniProtKB-KW"/>
</dbReference>
<dbReference type="Pfam" id="PF07733">
    <property type="entry name" value="DNA_pol3_alpha"/>
    <property type="match status" value="1"/>
</dbReference>
<evidence type="ECO:0000259" key="7">
    <source>
        <dbReference type="Pfam" id="PF02811"/>
    </source>
</evidence>
<dbReference type="Pfam" id="PF14579">
    <property type="entry name" value="HHH_6"/>
    <property type="match status" value="1"/>
</dbReference>
<evidence type="ECO:0000313" key="11">
    <source>
        <dbReference type="EMBL" id="DAD94277.1"/>
    </source>
</evidence>
<evidence type="ECO:0000256" key="1">
    <source>
        <dbReference type="ARBA" id="ARBA00012417"/>
    </source>
</evidence>
<dbReference type="InterPro" id="IPR016195">
    <property type="entry name" value="Pol/histidinol_Pase-like"/>
</dbReference>